<protein>
    <submittedName>
        <fullName evidence="3">Uncharacterized protein</fullName>
    </submittedName>
</protein>
<evidence type="ECO:0000256" key="1">
    <source>
        <dbReference type="SAM" id="MobiDB-lite"/>
    </source>
</evidence>
<feature type="region of interest" description="Disordered" evidence="1">
    <location>
        <begin position="60"/>
        <end position="108"/>
    </location>
</feature>
<keyword evidence="2" id="KW-0472">Membrane</keyword>
<dbReference type="PANTHER" id="PTHR36978:SF4">
    <property type="entry name" value="P-LOOP CONTAINING NUCLEOSIDE TRIPHOSPHATE HYDROLASE PROTEIN"/>
    <property type="match status" value="1"/>
</dbReference>
<proteinExistence type="predicted"/>
<name>A0A9N8DLR9_9STRA</name>
<comment type="caution">
    <text evidence="3">The sequence shown here is derived from an EMBL/GenBank/DDBJ whole genome shotgun (WGS) entry which is preliminary data.</text>
</comment>
<gene>
    <name evidence="3" type="ORF">SEMRO_154_G070230.1</name>
</gene>
<feature type="transmembrane region" description="Helical" evidence="2">
    <location>
        <begin position="12"/>
        <end position="33"/>
    </location>
</feature>
<dbReference type="InterPro" id="IPR027417">
    <property type="entry name" value="P-loop_NTPase"/>
</dbReference>
<dbReference type="OrthoDB" id="47942at2759"/>
<dbReference type="PANTHER" id="PTHR36978">
    <property type="entry name" value="P-LOOP CONTAINING NUCLEOTIDE TRIPHOSPHATE HYDROLASE"/>
    <property type="match status" value="1"/>
</dbReference>
<dbReference type="EMBL" id="CAICTM010000153">
    <property type="protein sequence ID" value="CAB9503054.1"/>
    <property type="molecule type" value="Genomic_DNA"/>
</dbReference>
<dbReference type="AlphaFoldDB" id="A0A9N8DLR9"/>
<dbReference type="Proteomes" id="UP001153069">
    <property type="component" value="Unassembled WGS sequence"/>
</dbReference>
<sequence>MGFLDGLTRRKASVLVPTGVFSFVMLVAGTYWLPSTVQTKIYNEPGSGIQASRLHAPLESSVHTGRKLERSESPWQQTPILGLDQGERQQDSSKDDRTPKTEATLTNEITSENPLLVLNLPNSGEVTINRYFRCAGLEKHELGRFWANTNHEMEMGKCIEANLKVEDNQDKYPLDGCGNFRVWTNIEYVSKSLPRSVEPRHCFFPTLQPETLRKIFKAHPNATIIQALANPVRWYKSLSIDVKKRWPRFCNENHDIKFPEASESEADWVKFYYDHTNMLREIVKEYPSLTYIEVDLTRPQKTADMLQASLGIPATCWLEAAKGNQSRPSSVNTPILVASLPKSATSTTHDYLNCGLGNLQGAHQWTRNETSNVPMQVGRCIEENLRLKRPIFYDCGDNLHYSDIGIVEPSHCFYPTMEGGLDAMYEAYPYGTIMNVVRDGRAWYRSAQKHYNLLGRWSSFCPNFPVQGSTEEEWLDFYQFHTHTVRNFAKRHPTMTYVEIKLESNETANILRETFGFDDSCWGHANRNKEVSSSA</sequence>
<accession>A0A9N8DLR9</accession>
<evidence type="ECO:0000256" key="2">
    <source>
        <dbReference type="SAM" id="Phobius"/>
    </source>
</evidence>
<feature type="compositionally biased region" description="Basic and acidic residues" evidence="1">
    <location>
        <begin position="85"/>
        <end position="100"/>
    </location>
</feature>
<reference evidence="3" key="1">
    <citation type="submission" date="2020-06" db="EMBL/GenBank/DDBJ databases">
        <authorList>
            <consortium name="Plant Systems Biology data submission"/>
        </authorList>
    </citation>
    <scope>NUCLEOTIDE SEQUENCE</scope>
    <source>
        <strain evidence="3">D6</strain>
    </source>
</reference>
<keyword evidence="2" id="KW-0812">Transmembrane</keyword>
<evidence type="ECO:0000313" key="4">
    <source>
        <dbReference type="Proteomes" id="UP001153069"/>
    </source>
</evidence>
<dbReference type="SUPFAM" id="SSF52540">
    <property type="entry name" value="P-loop containing nucleoside triphosphate hydrolases"/>
    <property type="match status" value="1"/>
</dbReference>
<keyword evidence="2" id="KW-1133">Transmembrane helix</keyword>
<keyword evidence="4" id="KW-1185">Reference proteome</keyword>
<organism evidence="3 4">
    <name type="scientific">Seminavis robusta</name>
    <dbReference type="NCBI Taxonomy" id="568900"/>
    <lineage>
        <taxon>Eukaryota</taxon>
        <taxon>Sar</taxon>
        <taxon>Stramenopiles</taxon>
        <taxon>Ochrophyta</taxon>
        <taxon>Bacillariophyta</taxon>
        <taxon>Bacillariophyceae</taxon>
        <taxon>Bacillariophycidae</taxon>
        <taxon>Naviculales</taxon>
        <taxon>Naviculaceae</taxon>
        <taxon>Seminavis</taxon>
    </lineage>
</organism>
<evidence type="ECO:0000313" key="3">
    <source>
        <dbReference type="EMBL" id="CAB9503054.1"/>
    </source>
</evidence>
<dbReference type="Gene3D" id="3.40.50.300">
    <property type="entry name" value="P-loop containing nucleotide triphosphate hydrolases"/>
    <property type="match status" value="1"/>
</dbReference>